<keyword evidence="2" id="KW-0789">Thiol protease inhibitor</keyword>
<evidence type="ECO:0000313" key="4">
    <source>
        <dbReference type="EMBL" id="CAB4989499.1"/>
    </source>
</evidence>
<organism evidence="4">
    <name type="scientific">freshwater metagenome</name>
    <dbReference type="NCBI Taxonomy" id="449393"/>
    <lineage>
        <taxon>unclassified sequences</taxon>
        <taxon>metagenomes</taxon>
        <taxon>ecological metagenomes</taxon>
    </lineage>
</organism>
<reference evidence="4" key="1">
    <citation type="submission" date="2020-05" db="EMBL/GenBank/DDBJ databases">
        <authorList>
            <person name="Chiriac C."/>
            <person name="Salcher M."/>
            <person name="Ghai R."/>
            <person name="Kavagutti S V."/>
        </authorList>
    </citation>
    <scope>NUCLEOTIDE SEQUENCE</scope>
</reference>
<dbReference type="AlphaFoldDB" id="A0A6J7NFY7"/>
<evidence type="ECO:0000256" key="2">
    <source>
        <dbReference type="ARBA" id="ARBA00022704"/>
    </source>
</evidence>
<dbReference type="EMBL" id="CAFBOM010000146">
    <property type="protein sequence ID" value="CAB4989499.1"/>
    <property type="molecule type" value="Genomic_DNA"/>
</dbReference>
<name>A0A6J7NFY7_9ZZZZ</name>
<gene>
    <name evidence="4" type="ORF">UFOPK3957_00933</name>
</gene>
<dbReference type="GO" id="GO:0004869">
    <property type="term" value="F:cysteine-type endopeptidase inhibitor activity"/>
    <property type="evidence" value="ECO:0007669"/>
    <property type="project" value="UniProtKB-KW"/>
</dbReference>
<evidence type="ECO:0000256" key="1">
    <source>
        <dbReference type="ARBA" id="ARBA00022690"/>
    </source>
</evidence>
<dbReference type="SUPFAM" id="SSF141066">
    <property type="entry name" value="ICP-like"/>
    <property type="match status" value="1"/>
</dbReference>
<protein>
    <submittedName>
        <fullName evidence="4">Unannotated protein</fullName>
    </submittedName>
</protein>
<dbReference type="Pfam" id="PF09394">
    <property type="entry name" value="Inhibitor_I42"/>
    <property type="match status" value="1"/>
</dbReference>
<sequence length="164" mass="16667">MLSTWAASLPFEPELNMKPLARTALALGLFAAIMLPATGSASASQPSGDSAAKSSGGVTVIRSIPSSGNLNVSVPGGNSVKFSIESNITTGYAYTVKTGKNTAAARVSKVSYVAPNNGLMGAPGHSVVTVKPSNSGITKLTFTLTSPSGEVAERSTVTLEFMND</sequence>
<proteinExistence type="predicted"/>
<dbReference type="InterPro" id="IPR036331">
    <property type="entry name" value="Chagasin-like_sf"/>
</dbReference>
<accession>A0A6J7NFY7</accession>
<dbReference type="Gene3D" id="2.60.40.2020">
    <property type="match status" value="1"/>
</dbReference>
<keyword evidence="1" id="KW-0646">Protease inhibitor</keyword>
<evidence type="ECO:0000259" key="3">
    <source>
        <dbReference type="Pfam" id="PF09394"/>
    </source>
</evidence>
<dbReference type="InterPro" id="IPR018990">
    <property type="entry name" value="Prot_inh_I42_chagasin"/>
</dbReference>
<feature type="domain" description="Proteinase inhibitor I42 chagasin" evidence="3">
    <location>
        <begin position="74"/>
        <end position="159"/>
    </location>
</feature>